<dbReference type="Pfam" id="PF12705">
    <property type="entry name" value="PDDEXK_1"/>
    <property type="match status" value="1"/>
</dbReference>
<dbReference type="InterPro" id="IPR038726">
    <property type="entry name" value="PDDEXK_AddAB-type"/>
</dbReference>
<accession>A0A136A659</accession>
<dbReference type="Proteomes" id="UP000070299">
    <property type="component" value="Unassembled WGS sequence"/>
</dbReference>
<dbReference type="Pfam" id="PF13361">
    <property type="entry name" value="UvrD_C"/>
    <property type="match status" value="1"/>
</dbReference>
<evidence type="ECO:0000256" key="12">
    <source>
        <dbReference type="ARBA" id="ARBA00023235"/>
    </source>
</evidence>
<dbReference type="InterPro" id="IPR004586">
    <property type="entry name" value="RecB"/>
</dbReference>
<dbReference type="Gene3D" id="3.40.50.300">
    <property type="entry name" value="P-loop containing nucleotide triphosphate hydrolases"/>
    <property type="match status" value="2"/>
</dbReference>
<dbReference type="InterPro" id="IPR011335">
    <property type="entry name" value="Restrct_endonuc-II-like"/>
</dbReference>
<evidence type="ECO:0000256" key="5">
    <source>
        <dbReference type="ARBA" id="ARBA00022801"/>
    </source>
</evidence>
<comment type="caution">
    <text evidence="20">The sequence shown here is derived from an EMBL/GenBank/DDBJ whole genome shotgun (WGS) entry which is preliminary data.</text>
</comment>
<keyword evidence="8 15" id="KW-0067">ATP-binding</keyword>
<keyword evidence="12 15" id="KW-0413">Isomerase</keyword>
<evidence type="ECO:0000256" key="1">
    <source>
        <dbReference type="ARBA" id="ARBA00022722"/>
    </source>
</evidence>
<evidence type="ECO:0000256" key="6">
    <source>
        <dbReference type="ARBA" id="ARBA00022806"/>
    </source>
</evidence>
<dbReference type="GO" id="GO:0005524">
    <property type="term" value="F:ATP binding"/>
    <property type="evidence" value="ECO:0007669"/>
    <property type="project" value="UniProtKB-UniRule"/>
</dbReference>
<dbReference type="OrthoDB" id="9810135at2"/>
<comment type="cofactor">
    <cofactor evidence="15">
        <name>Mg(2+)</name>
        <dbReference type="ChEBI" id="CHEBI:18420"/>
    </cofactor>
    <text evidence="15">Binds 1 Mg(2+) ion per subunit.</text>
</comment>
<dbReference type="GO" id="GO:0043138">
    <property type="term" value="F:3'-5' DNA helicase activity"/>
    <property type="evidence" value="ECO:0007669"/>
    <property type="project" value="UniProtKB-UniRule"/>
</dbReference>
<dbReference type="GO" id="GO:0000287">
    <property type="term" value="F:magnesium ion binding"/>
    <property type="evidence" value="ECO:0007669"/>
    <property type="project" value="UniProtKB-UniRule"/>
</dbReference>
<evidence type="ECO:0000256" key="16">
    <source>
        <dbReference type="PROSITE-ProRule" id="PRU00560"/>
    </source>
</evidence>
<feature type="domain" description="UvrD-like helicase C-terminal" evidence="19">
    <location>
        <begin position="473"/>
        <end position="762"/>
    </location>
</feature>
<comment type="miscellaneous">
    <text evidence="15">In the RecBCD complex, RecB has a slow 3'-5' helicase, an exonuclease activity and loads RecA onto ssDNA, RecD has a fast 5'-3' helicase activity, while RecC stimulates the ATPase and processivity of the RecB helicase and contributes to recognition of the Chi site.</text>
</comment>
<dbReference type="InterPro" id="IPR014016">
    <property type="entry name" value="UvrD-like_ATP-bd"/>
</dbReference>
<dbReference type="PROSITE" id="PS51217">
    <property type="entry name" value="UVRD_HELICASE_CTER"/>
    <property type="match status" value="1"/>
</dbReference>
<dbReference type="InterPro" id="IPR014017">
    <property type="entry name" value="DNA_helicase_UvrD-like_C"/>
</dbReference>
<dbReference type="CDD" id="cd22352">
    <property type="entry name" value="RecB_C-like"/>
    <property type="match status" value="1"/>
</dbReference>
<feature type="binding site" evidence="16">
    <location>
        <begin position="19"/>
        <end position="26"/>
    </location>
    <ligand>
        <name>ATP</name>
        <dbReference type="ChEBI" id="CHEBI:30616"/>
    </ligand>
</feature>
<keyword evidence="9 15" id="KW-0460">Magnesium</keyword>
<feature type="compositionally biased region" description="Acidic residues" evidence="17">
    <location>
        <begin position="1233"/>
        <end position="1242"/>
    </location>
</feature>
<proteinExistence type="inferred from homology"/>
<evidence type="ECO:0000256" key="3">
    <source>
        <dbReference type="ARBA" id="ARBA00022741"/>
    </source>
</evidence>
<comment type="catalytic activity">
    <reaction evidence="14 15">
        <text>ATP + H2O = ADP + phosphate + H(+)</text>
        <dbReference type="Rhea" id="RHEA:13065"/>
        <dbReference type="ChEBI" id="CHEBI:15377"/>
        <dbReference type="ChEBI" id="CHEBI:15378"/>
        <dbReference type="ChEBI" id="CHEBI:30616"/>
        <dbReference type="ChEBI" id="CHEBI:43474"/>
        <dbReference type="ChEBI" id="CHEBI:456216"/>
        <dbReference type="EC" id="5.6.2.4"/>
    </reaction>
</comment>
<feature type="binding site" evidence="15">
    <location>
        <position position="1117"/>
    </location>
    <ligand>
        <name>Mg(2+)</name>
        <dbReference type="ChEBI" id="CHEBI:18420"/>
    </ligand>
</feature>
<evidence type="ECO:0000256" key="9">
    <source>
        <dbReference type="ARBA" id="ARBA00022842"/>
    </source>
</evidence>
<dbReference type="InterPro" id="IPR011604">
    <property type="entry name" value="PDDEXK-like_dom_sf"/>
</dbReference>
<dbReference type="AlphaFoldDB" id="A0A136A659"/>
<name>A0A136A659_9ALTE</name>
<keyword evidence="4 15" id="KW-0227">DNA damage</keyword>
<feature type="region of interest" description="DNA-binding and helicase activity, interacts with RecC" evidence="15">
    <location>
        <begin position="1"/>
        <end position="899"/>
    </location>
</feature>
<evidence type="ECO:0000259" key="18">
    <source>
        <dbReference type="PROSITE" id="PS51198"/>
    </source>
</evidence>
<feature type="region of interest" description="Disordered" evidence="17">
    <location>
        <begin position="1219"/>
        <end position="1242"/>
    </location>
</feature>
<keyword evidence="5 15" id="KW-0378">Hydrolase</keyword>
<keyword evidence="21" id="KW-1185">Reference proteome</keyword>
<dbReference type="GO" id="GO:0000724">
    <property type="term" value="P:double-strand break repair via homologous recombination"/>
    <property type="evidence" value="ECO:0007669"/>
    <property type="project" value="UniProtKB-UniRule"/>
</dbReference>
<feature type="compositionally biased region" description="Polar residues" evidence="17">
    <location>
        <begin position="1219"/>
        <end position="1232"/>
    </location>
</feature>
<evidence type="ECO:0000256" key="13">
    <source>
        <dbReference type="ARBA" id="ARBA00034617"/>
    </source>
</evidence>
<dbReference type="STRING" id="1799789.AX660_04615"/>
<evidence type="ECO:0000256" key="2">
    <source>
        <dbReference type="ARBA" id="ARBA00022723"/>
    </source>
</evidence>
<dbReference type="EC" id="3.1.11.5" evidence="15"/>
<organism evidence="20 21">
    <name type="scientific">Paraglaciecola hydrolytica</name>
    <dbReference type="NCBI Taxonomy" id="1799789"/>
    <lineage>
        <taxon>Bacteria</taxon>
        <taxon>Pseudomonadati</taxon>
        <taxon>Pseudomonadota</taxon>
        <taxon>Gammaproteobacteria</taxon>
        <taxon>Alteromonadales</taxon>
        <taxon>Alteromonadaceae</taxon>
        <taxon>Paraglaciecola</taxon>
    </lineage>
</organism>
<dbReference type="SUPFAM" id="SSF52980">
    <property type="entry name" value="Restriction endonuclease-like"/>
    <property type="match status" value="1"/>
</dbReference>
<comment type="catalytic activity">
    <reaction evidence="15">
        <text>Exonucleolytic cleavage (in the presence of ATP) in either 5'- to 3'- or 3'- to 5'-direction to yield 5'-phosphooligonucleotides.</text>
        <dbReference type="EC" id="3.1.11.5"/>
    </reaction>
</comment>
<dbReference type="GO" id="GO:0008854">
    <property type="term" value="F:exodeoxyribonuclease V activity"/>
    <property type="evidence" value="ECO:0007669"/>
    <property type="project" value="UniProtKB-EC"/>
</dbReference>
<feature type="region of interest" description="Nuclease activity, interacts with RecD and RecA" evidence="15">
    <location>
        <begin position="923"/>
        <end position="1242"/>
    </location>
</feature>
<protein>
    <recommendedName>
        <fullName evidence="15">RecBCD enzyme subunit RecB</fullName>
        <ecNumber evidence="15">3.1.11.5</ecNumber>
        <ecNumber evidence="15">5.6.2.4</ecNumber>
    </recommendedName>
    <alternativeName>
        <fullName evidence="15">DNA 3'-5' helicase subunit RecB</fullName>
    </alternativeName>
    <alternativeName>
        <fullName evidence="15">Exonuclease V subunit RecB</fullName>
        <shortName evidence="15">ExoV subunit RecB</shortName>
    </alternativeName>
    <alternativeName>
        <fullName evidence="15">Helicase/nuclease RecBCD subunit RecB</fullName>
    </alternativeName>
</protein>
<dbReference type="SUPFAM" id="SSF52540">
    <property type="entry name" value="P-loop containing nucleoside triphosphate hydrolases"/>
    <property type="match status" value="1"/>
</dbReference>
<evidence type="ECO:0000313" key="20">
    <source>
        <dbReference type="EMBL" id="KXI30712.1"/>
    </source>
</evidence>
<evidence type="ECO:0000259" key="19">
    <source>
        <dbReference type="PROSITE" id="PS51217"/>
    </source>
</evidence>
<evidence type="ECO:0000256" key="17">
    <source>
        <dbReference type="SAM" id="MobiDB-lite"/>
    </source>
</evidence>
<comment type="subunit">
    <text evidence="15">Heterotrimer of RecB, RecC and RecD. All subunits contribute to DNA-binding. Interacts with RecA.</text>
</comment>
<keyword evidence="1 15" id="KW-0540">Nuclease</keyword>
<dbReference type="RefSeq" id="WP_068371554.1">
    <property type="nucleotide sequence ID" value="NZ_LSNE01000002.1"/>
</dbReference>
<keyword evidence="3 15" id="KW-0547">Nucleotide-binding</keyword>
<dbReference type="Gene3D" id="3.90.320.10">
    <property type="match status" value="1"/>
</dbReference>
<feature type="active site" description="For nuclease activity" evidence="15">
    <location>
        <position position="1117"/>
    </location>
</feature>
<gene>
    <name evidence="15" type="primary">recB</name>
    <name evidence="20" type="ORF">AX660_04615</name>
</gene>
<evidence type="ECO:0000256" key="7">
    <source>
        <dbReference type="ARBA" id="ARBA00022839"/>
    </source>
</evidence>
<evidence type="ECO:0000256" key="4">
    <source>
        <dbReference type="ARBA" id="ARBA00022763"/>
    </source>
</evidence>
<comment type="function">
    <text evidence="15">A helicase/nuclease that prepares dsDNA breaks (DSB) for recombinational DNA repair. Binds to DSBs and unwinds DNA via a highly rapid and processive ATP-dependent bidirectional helicase activity. Unwinds dsDNA until it encounters a Chi (crossover hotspot instigator) sequence from the 3' direction. Cuts ssDNA a few nucleotides 3' to the Chi site. The properties and activities of the enzyme are changed at Chi. The Chi-altered holoenzyme produces a long 3'-ssDNA overhang and facilitates RecA-binding to the ssDNA for homologous DNA recombination and repair. Holoenzyme degrades any linearized DNA that is unable to undergo homologous recombination. In the holoenzyme this subunit contributes ATPase, 3'-5' helicase, exonuclease activity and loads RecA onto ssDNA.</text>
</comment>
<feature type="binding site" evidence="15">
    <location>
        <position position="1104"/>
    </location>
    <ligand>
        <name>Mg(2+)</name>
        <dbReference type="ChEBI" id="CHEBI:18420"/>
    </ligand>
</feature>
<dbReference type="EMBL" id="LSNE01000002">
    <property type="protein sequence ID" value="KXI30712.1"/>
    <property type="molecule type" value="Genomic_DNA"/>
</dbReference>
<dbReference type="PANTHER" id="PTHR11070:SF23">
    <property type="entry name" value="RECBCD ENZYME SUBUNIT RECB"/>
    <property type="match status" value="1"/>
</dbReference>
<dbReference type="Pfam" id="PF00580">
    <property type="entry name" value="UvrD-helicase"/>
    <property type="match status" value="1"/>
</dbReference>
<comment type="domain">
    <text evidence="15">The N-terminal DNA-binding domain is a ssDNA-dependent ATPase and has ATP-dependent 3'-5' helicase function. This domain interacts with RecC.</text>
</comment>
<comment type="similarity">
    <text evidence="15">Belongs to the helicase family. UvrD subfamily.</text>
</comment>
<dbReference type="HAMAP" id="MF_01485">
    <property type="entry name" value="RecB"/>
    <property type="match status" value="1"/>
</dbReference>
<comment type="domain">
    <text evidence="15">The C-terminal domain has nuclease activity and interacts with RecD. It interacts with RecA, facilitating its loading onto ssDNA.</text>
</comment>
<keyword evidence="2 15" id="KW-0479">Metal-binding</keyword>
<dbReference type="InterPro" id="IPR000212">
    <property type="entry name" value="DNA_helicase_UvrD/REP"/>
</dbReference>
<dbReference type="GO" id="GO:0009338">
    <property type="term" value="C:exodeoxyribonuclease V complex"/>
    <property type="evidence" value="ECO:0007669"/>
    <property type="project" value="TreeGrafter"/>
</dbReference>
<comment type="catalytic activity">
    <reaction evidence="13 15">
        <text>Couples ATP hydrolysis with the unwinding of duplex DNA by translocating in the 3'-5' direction.</text>
        <dbReference type="EC" id="5.6.2.4"/>
    </reaction>
</comment>
<dbReference type="Gene3D" id="1.10.486.10">
    <property type="entry name" value="PCRA, domain 4"/>
    <property type="match status" value="1"/>
</dbReference>
<evidence type="ECO:0000256" key="15">
    <source>
        <dbReference type="HAMAP-Rule" id="MF_01485"/>
    </source>
</evidence>
<keyword evidence="11 15" id="KW-0234">DNA repair</keyword>
<dbReference type="InterPro" id="IPR027417">
    <property type="entry name" value="P-loop_NTPase"/>
</dbReference>
<reference evidence="21" key="1">
    <citation type="submission" date="2016-02" db="EMBL/GenBank/DDBJ databases">
        <authorList>
            <person name="Schultz-Johansen M."/>
            <person name="Glaring M.A."/>
            <person name="Bech P.K."/>
            <person name="Stougaard P."/>
        </authorList>
    </citation>
    <scope>NUCLEOTIDE SEQUENCE [LARGE SCALE GENOMIC DNA]</scope>
    <source>
        <strain evidence="21">S66</strain>
    </source>
</reference>
<dbReference type="PROSITE" id="PS51198">
    <property type="entry name" value="UVRD_HELICASE_ATP_BIND"/>
    <property type="match status" value="1"/>
</dbReference>
<evidence type="ECO:0000256" key="10">
    <source>
        <dbReference type="ARBA" id="ARBA00023125"/>
    </source>
</evidence>
<dbReference type="Gene3D" id="1.10.3170.10">
    <property type="entry name" value="Recbcd, chain B, domain 2"/>
    <property type="match status" value="1"/>
</dbReference>
<dbReference type="PANTHER" id="PTHR11070">
    <property type="entry name" value="UVRD / RECB / PCRA DNA HELICASE FAMILY MEMBER"/>
    <property type="match status" value="1"/>
</dbReference>
<dbReference type="GO" id="GO:0003677">
    <property type="term" value="F:DNA binding"/>
    <property type="evidence" value="ECO:0007669"/>
    <property type="project" value="UniProtKB-UniRule"/>
</dbReference>
<keyword evidence="6 15" id="KW-0347">Helicase</keyword>
<evidence type="ECO:0000256" key="8">
    <source>
        <dbReference type="ARBA" id="ARBA00022840"/>
    </source>
</evidence>
<keyword evidence="10 15" id="KW-0238">DNA-binding</keyword>
<sequence length="1242" mass="139378">MQPLDSLTFPLQGASLIEASAGTGKTYTIVNLYLRQLLGHNCTALNVDQILVVTFTNAATAELKERIRQRLQSAYLDFYRGSSDEAFIQDLYAQTENKALATQRLALASKQMDEAAIFTIHGFCQRALTEHAFESGAMYEQEFILDESEWLKLAVADYWRSVIVTQPADIQAMLLGIWSNPEQLRQAIQPLLNRKVTSYHNIDIASAVNLHQRYITEVASMKRWWLDEQLAQQIQQAGFSGSSKVGKADNLTTMQAFCHSHALKPDLSDGWSLYAPANIEKGKKKGTVIPDVDFGRFERIAELEQKALNGIKAAFSQDAMTQVAHNLSSQKSRLQLLSPDDLLSQLGNALTANNDSPQTHSSGNRLLASALRERYPSVLIDEFQDTDPLQYRIFSAIYGQDLGAVNLGSVNLNIENQPTDSPTHKPPCWIMIGDPKQAIYGFRGADIFTYIMAKQQVDPAQQFTLDTNWRSTPQLVAAVNTLFINNQQTAEQQQSLSFHPVKAGKDEEGLKLKGKLSHSLDFWHLGSVEDKPIAKGLAQQALAQICAAKIQTLLHAQSTVAGRVLQAGDCCVLVRDRNEAQLLKNALGEQGVASVFLVRKSVFASQTALDCYRLMCALSHPGDDRQVKTALLTELFAMQASELDALFNNDKDWQDIIALFHQWHQDWQKHGLMMALNKVIIHFRLEQKAIKVFADGLRRVTDLRHVLELLQQRSLQVQGQGQLMHWFSQCLQEPDHSSDNQQLRLETDANLVQICTLHASKGLQYPLVFMPFGNSYRSARDAVFHGDSGALQVDFLGSEKFMAEAEQERLAEDIRLLYVALTRAQYYCAVGVWHNISDDKRRQSAFLSSALGALLLPAGIKVSEQQIGEQIIKLGEQANIAYSYFDGPAVEEITTLPVESNLHAVKDAANLVALHLDKPIERQWRLTSYSALSQQQMHLEVIMPGMDEGQDRPSQDYDDSVLPDNSMSAFSFEKGANAGSFLHGVLENIDFSQADSLAPAIAQQSSKFAIDEQWHALLNDWLRDVLLTPFNPHSDGSSKLTAQAPILTLAHLDKQQIKVEMEFYMPLKRVQVQAFNQLINHYMPHYVRHYEFAQLNGMLKGFIDLTFAFNGKYYVADYKSNHLGNDYADYQLASLERAMHEHDYHLQAILYTLALHRWLKHQLPNYQYQQHVGGAYYLFLRGMHSTEAASGVYHYLADEAFILALDSLFSGEQIAELSTTPSATKNSDSANNNDEEGQLSLW</sequence>
<dbReference type="GO" id="GO:0005829">
    <property type="term" value="C:cytosol"/>
    <property type="evidence" value="ECO:0007669"/>
    <property type="project" value="TreeGrafter"/>
</dbReference>
<evidence type="ECO:0000256" key="14">
    <source>
        <dbReference type="ARBA" id="ARBA00048988"/>
    </source>
</evidence>
<evidence type="ECO:0000313" key="21">
    <source>
        <dbReference type="Proteomes" id="UP000070299"/>
    </source>
</evidence>
<keyword evidence="7 15" id="KW-0269">Exonuclease</keyword>
<feature type="binding site" evidence="15">
    <location>
        <position position="983"/>
    </location>
    <ligand>
        <name>Mg(2+)</name>
        <dbReference type="ChEBI" id="CHEBI:18420"/>
    </ligand>
</feature>
<evidence type="ECO:0000256" key="11">
    <source>
        <dbReference type="ARBA" id="ARBA00023204"/>
    </source>
</evidence>
<dbReference type="GO" id="GO:0016887">
    <property type="term" value="F:ATP hydrolysis activity"/>
    <property type="evidence" value="ECO:0007669"/>
    <property type="project" value="RHEA"/>
</dbReference>
<feature type="domain" description="UvrD-like helicase ATP-binding" evidence="18">
    <location>
        <begin position="1"/>
        <end position="472"/>
    </location>
</feature>
<dbReference type="EC" id="5.6.2.4" evidence="15"/>
<dbReference type="NCBIfam" id="TIGR00609">
    <property type="entry name" value="recB"/>
    <property type="match status" value="1"/>
</dbReference>